<accession>A0ABS2IVY4</accession>
<evidence type="ECO:0000256" key="2">
    <source>
        <dbReference type="ARBA" id="ARBA00023125"/>
    </source>
</evidence>
<dbReference type="InterPro" id="IPR041664">
    <property type="entry name" value="AAA_16"/>
</dbReference>
<keyword evidence="2" id="KW-0238">DNA-binding</keyword>
<evidence type="ECO:0000313" key="7">
    <source>
        <dbReference type="Proteomes" id="UP001518872"/>
    </source>
</evidence>
<name>A0ABS2IVY4_9ACTN</name>
<dbReference type="SUPFAM" id="SSF46894">
    <property type="entry name" value="C-terminal effector domain of the bipartite response regulators"/>
    <property type="match status" value="1"/>
</dbReference>
<dbReference type="InterPro" id="IPR039420">
    <property type="entry name" value="WalR-like"/>
</dbReference>
<dbReference type="InterPro" id="IPR027417">
    <property type="entry name" value="P-loop_NTPase"/>
</dbReference>
<dbReference type="InterPro" id="IPR036388">
    <property type="entry name" value="WH-like_DNA-bd_sf"/>
</dbReference>
<dbReference type="InterPro" id="IPR016032">
    <property type="entry name" value="Sig_transdc_resp-reg_C-effctor"/>
</dbReference>
<sequence length="1010" mass="105213">MPQQPVRAVDPTPHPGDAATTPASVEPPLLASRLAPPAPPEPMLLRPRLLARLDDGAAGILTVVRAPAGWGKTTLLTAGAQAAASTGHPVAWVQVEAGDSGQRLWAYLTRALCGALRAEPDEPPPAPAGPWRPDGLEALAAALAARERPTRLILDDLHRVTDPDVLTGLEFLLRHADGRLRLLAAGRTGLPPALHRLRLAGEPTEIGPDDLAFTTDEVADLLVAHGVPLPAVAVARLRERTGGWPAGLRFAALAARGQTEPQRWVRRFGGDHPDVAAYLRAEVLTPLPVPARETLLRCAVGGAVRADLADALTGRPDAGQLLAGLARDGGFLHRDDSDPPWYRPHPMLADLLREELAGLDGRERDELHRRAADWHADHDRPADALHHALTAGQWDRATELLLAHWPELVPYEREPPGLPPPPPPPAGAVRRDPELALAAGTERAYAGDVAAATARLRDAVQAAHTLPVPRRDRFRRLAVALELTLARLSGDPASVRAAAARLLATVSALPAGSGVSAGPASVTHVSAGPPAGAATCDPPAGADLSVGDGAVTGDAPATGGDPRTGRDDADVRAVAGTALGLTDLAEGELGRAGAWFRAALAAARRAGRPRTELVGASRAALLLALAGELTPAEETARAALAMPCCQGWSGRVDCGHAHLALALVAVYRDEPAEATAELAAAGAVTGTAPAGAVAALCRAALLRDAGEPAAATTAVLSARDELTAGRSTSPGDPALPGGADAAGASGVFGDAVVAGSAAGFGGAVGFGGAGELADRLLALEADLRGEQGDVDTARRLLGERALGPDPVPVLALALARVELRAGDLRAARHALPDWDAPGAADWPLPVRLAAGVLDALLTRRAGDERRAGRLLERVLDLAGRHGHRRVFTRAEPEVRELLAAHLDSGTAYWPQVSDLVRDATPPPGQGAYGTRGGPADSRQGDPERPLDEPLTERELTILRYLQSILSNVEIASELSLSVNTVKTHVRNIYRKLDATRRREAVRRARDLHLL</sequence>
<keyword evidence="7" id="KW-1185">Reference proteome</keyword>
<evidence type="ECO:0000256" key="3">
    <source>
        <dbReference type="ARBA" id="ARBA00023163"/>
    </source>
</evidence>
<gene>
    <name evidence="6" type="ORF">JQX11_19485</name>
</gene>
<dbReference type="PRINTS" id="PR00038">
    <property type="entry name" value="HTHLUXR"/>
</dbReference>
<reference evidence="6 7" key="1">
    <citation type="submission" date="2021-02" db="EMBL/GenBank/DDBJ databases">
        <authorList>
            <person name="Ra J.-S."/>
        </authorList>
    </citation>
    <scope>NUCLEOTIDE SEQUENCE [LARGE SCALE GENOMIC DNA]</scope>
    <source>
        <strain evidence="6 7">MMS20-R1-14</strain>
    </source>
</reference>
<evidence type="ECO:0000256" key="4">
    <source>
        <dbReference type="SAM" id="MobiDB-lite"/>
    </source>
</evidence>
<protein>
    <submittedName>
        <fullName evidence="6">Helix-turn-helix transcriptional regulator</fullName>
    </submittedName>
</protein>
<feature type="region of interest" description="Disordered" evidence="4">
    <location>
        <begin position="915"/>
        <end position="949"/>
    </location>
</feature>
<dbReference type="SUPFAM" id="SSF52540">
    <property type="entry name" value="P-loop containing nucleoside triphosphate hydrolases"/>
    <property type="match status" value="1"/>
</dbReference>
<dbReference type="Pfam" id="PF13191">
    <property type="entry name" value="AAA_16"/>
    <property type="match status" value="1"/>
</dbReference>
<evidence type="ECO:0000313" key="6">
    <source>
        <dbReference type="EMBL" id="MBM7078507.1"/>
    </source>
</evidence>
<dbReference type="Pfam" id="PF25873">
    <property type="entry name" value="WHD_MalT"/>
    <property type="match status" value="1"/>
</dbReference>
<evidence type="ECO:0000259" key="5">
    <source>
        <dbReference type="PROSITE" id="PS50043"/>
    </source>
</evidence>
<proteinExistence type="predicted"/>
<organism evidence="6 7">
    <name type="scientific">Micromonospora humida</name>
    <dbReference type="NCBI Taxonomy" id="2809018"/>
    <lineage>
        <taxon>Bacteria</taxon>
        <taxon>Bacillati</taxon>
        <taxon>Actinomycetota</taxon>
        <taxon>Actinomycetes</taxon>
        <taxon>Micromonosporales</taxon>
        <taxon>Micromonosporaceae</taxon>
        <taxon>Micromonospora</taxon>
    </lineage>
</organism>
<dbReference type="SMART" id="SM00421">
    <property type="entry name" value="HTH_LUXR"/>
    <property type="match status" value="1"/>
</dbReference>
<dbReference type="PANTHER" id="PTHR43214">
    <property type="entry name" value="TWO-COMPONENT RESPONSE REGULATOR"/>
    <property type="match status" value="1"/>
</dbReference>
<dbReference type="PROSITE" id="PS50043">
    <property type="entry name" value="HTH_LUXR_2"/>
    <property type="match status" value="1"/>
</dbReference>
<keyword evidence="3" id="KW-0804">Transcription</keyword>
<feature type="region of interest" description="Disordered" evidence="4">
    <location>
        <begin position="1"/>
        <end position="40"/>
    </location>
</feature>
<feature type="region of interest" description="Disordered" evidence="4">
    <location>
        <begin position="529"/>
        <end position="568"/>
    </location>
</feature>
<dbReference type="Gene3D" id="1.10.10.10">
    <property type="entry name" value="Winged helix-like DNA-binding domain superfamily/Winged helix DNA-binding domain"/>
    <property type="match status" value="1"/>
</dbReference>
<dbReference type="CDD" id="cd06170">
    <property type="entry name" value="LuxR_C_like"/>
    <property type="match status" value="1"/>
</dbReference>
<feature type="domain" description="HTH luxR-type" evidence="5">
    <location>
        <begin position="943"/>
        <end position="1008"/>
    </location>
</feature>
<keyword evidence="1" id="KW-0805">Transcription regulation</keyword>
<evidence type="ECO:0000256" key="1">
    <source>
        <dbReference type="ARBA" id="ARBA00023015"/>
    </source>
</evidence>
<comment type="caution">
    <text evidence="6">The sequence shown here is derived from an EMBL/GenBank/DDBJ whole genome shotgun (WGS) entry which is preliminary data.</text>
</comment>
<dbReference type="RefSeq" id="WP_204926375.1">
    <property type="nucleotide sequence ID" value="NZ_JAFEUC010000009.1"/>
</dbReference>
<dbReference type="EMBL" id="JAFEUC010000009">
    <property type="protein sequence ID" value="MBM7078507.1"/>
    <property type="molecule type" value="Genomic_DNA"/>
</dbReference>
<dbReference type="InterPro" id="IPR000792">
    <property type="entry name" value="Tscrpt_reg_LuxR_C"/>
</dbReference>
<dbReference type="Pfam" id="PF00196">
    <property type="entry name" value="GerE"/>
    <property type="match status" value="1"/>
</dbReference>
<dbReference type="Proteomes" id="UP001518872">
    <property type="component" value="Unassembled WGS sequence"/>
</dbReference>
<dbReference type="InterPro" id="IPR059106">
    <property type="entry name" value="WHD_MalT"/>
</dbReference>
<feature type="compositionally biased region" description="Basic and acidic residues" evidence="4">
    <location>
        <begin position="938"/>
        <end position="949"/>
    </location>
</feature>
<dbReference type="PANTHER" id="PTHR43214:SF41">
    <property type="entry name" value="NITRATE_NITRITE RESPONSE REGULATOR PROTEIN NARP"/>
    <property type="match status" value="1"/>
</dbReference>